<feature type="compositionally biased region" description="Low complexity" evidence="1">
    <location>
        <begin position="89"/>
        <end position="115"/>
    </location>
</feature>
<keyword evidence="3" id="KW-1185">Reference proteome</keyword>
<evidence type="ECO:0000313" key="3">
    <source>
        <dbReference type="Proteomes" id="UP001152747"/>
    </source>
</evidence>
<comment type="caution">
    <text evidence="2">The sequence shown here is derived from an EMBL/GenBank/DDBJ whole genome shotgun (WGS) entry which is preliminary data.</text>
</comment>
<protein>
    <submittedName>
        <fullName evidence="2">Uncharacterized protein</fullName>
    </submittedName>
</protein>
<accession>A0A9P1N7L3</accession>
<dbReference type="Proteomes" id="UP001152747">
    <property type="component" value="Unassembled WGS sequence"/>
</dbReference>
<organism evidence="2 3">
    <name type="scientific">Caenorhabditis angaria</name>
    <dbReference type="NCBI Taxonomy" id="860376"/>
    <lineage>
        <taxon>Eukaryota</taxon>
        <taxon>Metazoa</taxon>
        <taxon>Ecdysozoa</taxon>
        <taxon>Nematoda</taxon>
        <taxon>Chromadorea</taxon>
        <taxon>Rhabditida</taxon>
        <taxon>Rhabditina</taxon>
        <taxon>Rhabditomorpha</taxon>
        <taxon>Rhabditoidea</taxon>
        <taxon>Rhabditidae</taxon>
        <taxon>Peloderinae</taxon>
        <taxon>Caenorhabditis</taxon>
    </lineage>
</organism>
<evidence type="ECO:0000256" key="1">
    <source>
        <dbReference type="SAM" id="MobiDB-lite"/>
    </source>
</evidence>
<dbReference type="AlphaFoldDB" id="A0A9P1N7L3"/>
<dbReference type="EMBL" id="CANHGI010000006">
    <property type="protein sequence ID" value="CAI5454120.1"/>
    <property type="molecule type" value="Genomic_DNA"/>
</dbReference>
<reference evidence="2" key="1">
    <citation type="submission" date="2022-11" db="EMBL/GenBank/DDBJ databases">
        <authorList>
            <person name="Kikuchi T."/>
        </authorList>
    </citation>
    <scope>NUCLEOTIDE SEQUENCE</scope>
    <source>
        <strain evidence="2">PS1010</strain>
    </source>
</reference>
<proteinExistence type="predicted"/>
<feature type="region of interest" description="Disordered" evidence="1">
    <location>
        <begin position="73"/>
        <end position="122"/>
    </location>
</feature>
<name>A0A9P1N7L3_9PELO</name>
<sequence>MDQQFCDISNDQIQYIYHTALLKDLDLPPAKWIKGDSFRRCVVNQMFIDKMTRIIYGCRKEEDSVAICRAEAPSQDHLANQKSPIPEEQGSPSSSKGQGSPSSSKGQGSPSSSKGKTSYFKRIERLMKERGQNYKNAVAPIFYHTEVAPKRRK</sequence>
<gene>
    <name evidence="2" type="ORF">CAMP_LOCUS16757</name>
</gene>
<evidence type="ECO:0000313" key="2">
    <source>
        <dbReference type="EMBL" id="CAI5454120.1"/>
    </source>
</evidence>